<sequence length="319" mass="35361">MGRPAWVRGGGEAVNRSWLERHAYVLFLVPGLVLYGLFMVYPLGSSLGYSFFHWDGLVRGSFAGLENFRAVLTRSPYQERFWGALGHNALFFVSTLAIQSTVGLALAALFRKKWRGFGFFQTVYFVPYTLSMVVVGFLWLMLLNPTWGAFNQALRAVGLGGWVQPWLGQTETALPTIILVNAWRWLGFPVLVFLAGLQGIPDEFHEAATVDGATGWQAFRHVTLPLLAPVLGMMTILTFIWDFNAFELVFVMQGSSGNPYYATDLLGTLFYRTAFGDSTTGGEPGQIGIASAIAVLMLLLIGAVSYLGVRQMQKRQVEY</sequence>
<dbReference type="InterPro" id="IPR000515">
    <property type="entry name" value="MetI-like"/>
</dbReference>
<evidence type="ECO:0000256" key="1">
    <source>
        <dbReference type="ARBA" id="ARBA00004651"/>
    </source>
</evidence>
<feature type="transmembrane region" description="Helical" evidence="7">
    <location>
        <begin position="182"/>
        <end position="201"/>
    </location>
</feature>
<feature type="transmembrane region" description="Helical" evidence="7">
    <location>
        <begin position="222"/>
        <end position="241"/>
    </location>
</feature>
<feature type="domain" description="ABC transmembrane type-1" evidence="8">
    <location>
        <begin position="85"/>
        <end position="308"/>
    </location>
</feature>
<name>A0A0K2SMG3_LIMPI</name>
<evidence type="ECO:0000256" key="2">
    <source>
        <dbReference type="ARBA" id="ARBA00022448"/>
    </source>
</evidence>
<dbReference type="STRING" id="1555112.LIP_2454"/>
<gene>
    <name evidence="9" type="ORF">LIP_2454</name>
</gene>
<dbReference type="PROSITE" id="PS50928">
    <property type="entry name" value="ABC_TM1"/>
    <property type="match status" value="1"/>
</dbReference>
<dbReference type="Gene3D" id="1.10.3720.10">
    <property type="entry name" value="MetI-like"/>
    <property type="match status" value="1"/>
</dbReference>
<keyword evidence="5 7" id="KW-1133">Transmembrane helix</keyword>
<evidence type="ECO:0000256" key="3">
    <source>
        <dbReference type="ARBA" id="ARBA00022475"/>
    </source>
</evidence>
<feature type="transmembrane region" description="Helical" evidence="7">
    <location>
        <begin position="89"/>
        <end position="110"/>
    </location>
</feature>
<comment type="subcellular location">
    <subcellularLocation>
        <location evidence="1 7">Cell membrane</location>
        <topology evidence="1 7">Multi-pass membrane protein</topology>
    </subcellularLocation>
</comment>
<evidence type="ECO:0000259" key="8">
    <source>
        <dbReference type="PROSITE" id="PS50928"/>
    </source>
</evidence>
<reference evidence="10" key="2">
    <citation type="journal article" date="2016" name="Int. J. Syst. Evol. Microbiol.">
        <title>Complete genome sequence and cell structure of Limnochorda pilosa, a Gram-negative spore-former within the phylum Firmicutes.</title>
        <authorList>
            <person name="Watanabe M."/>
            <person name="Kojima H."/>
            <person name="Fukui M."/>
        </authorList>
    </citation>
    <scope>NUCLEOTIDE SEQUENCE [LARGE SCALE GENOMIC DNA]</scope>
    <source>
        <strain evidence="10">HC45</strain>
    </source>
</reference>
<dbReference type="SUPFAM" id="SSF161098">
    <property type="entry name" value="MetI-like"/>
    <property type="match status" value="1"/>
</dbReference>
<protein>
    <submittedName>
        <fullName evidence="9">ABC transporter permease</fullName>
    </submittedName>
</protein>
<keyword evidence="6 7" id="KW-0472">Membrane</keyword>
<evidence type="ECO:0000256" key="5">
    <source>
        <dbReference type="ARBA" id="ARBA00022989"/>
    </source>
</evidence>
<dbReference type="GO" id="GO:0005886">
    <property type="term" value="C:plasma membrane"/>
    <property type="evidence" value="ECO:0007669"/>
    <property type="project" value="UniProtKB-SubCell"/>
</dbReference>
<evidence type="ECO:0000256" key="6">
    <source>
        <dbReference type="ARBA" id="ARBA00023136"/>
    </source>
</evidence>
<dbReference type="Proteomes" id="UP000065807">
    <property type="component" value="Chromosome"/>
</dbReference>
<feature type="transmembrane region" description="Helical" evidence="7">
    <location>
        <begin position="23"/>
        <end position="44"/>
    </location>
</feature>
<evidence type="ECO:0000313" key="9">
    <source>
        <dbReference type="EMBL" id="BAS28295.1"/>
    </source>
</evidence>
<dbReference type="KEGG" id="lpil:LIP_2454"/>
<dbReference type="PANTHER" id="PTHR43227">
    <property type="entry name" value="BLL4140 PROTEIN"/>
    <property type="match status" value="1"/>
</dbReference>
<keyword evidence="4 7" id="KW-0812">Transmembrane</keyword>
<comment type="similarity">
    <text evidence="7">Belongs to the binding-protein-dependent transport system permease family.</text>
</comment>
<dbReference type="AlphaFoldDB" id="A0A0K2SMG3"/>
<evidence type="ECO:0000313" key="10">
    <source>
        <dbReference type="Proteomes" id="UP000065807"/>
    </source>
</evidence>
<feature type="transmembrane region" description="Helical" evidence="7">
    <location>
        <begin position="122"/>
        <end position="142"/>
    </location>
</feature>
<evidence type="ECO:0000256" key="4">
    <source>
        <dbReference type="ARBA" id="ARBA00022692"/>
    </source>
</evidence>
<dbReference type="EMBL" id="AP014924">
    <property type="protein sequence ID" value="BAS28295.1"/>
    <property type="molecule type" value="Genomic_DNA"/>
</dbReference>
<accession>A0A0K2SMG3</accession>
<dbReference type="CDD" id="cd06261">
    <property type="entry name" value="TM_PBP2"/>
    <property type="match status" value="1"/>
</dbReference>
<organism evidence="9 10">
    <name type="scientific">Limnochorda pilosa</name>
    <dbReference type="NCBI Taxonomy" id="1555112"/>
    <lineage>
        <taxon>Bacteria</taxon>
        <taxon>Bacillati</taxon>
        <taxon>Bacillota</taxon>
        <taxon>Limnochordia</taxon>
        <taxon>Limnochordales</taxon>
        <taxon>Limnochordaceae</taxon>
        <taxon>Limnochorda</taxon>
    </lineage>
</organism>
<proteinExistence type="inferred from homology"/>
<dbReference type="OrthoDB" id="5174895at2"/>
<feature type="transmembrane region" description="Helical" evidence="7">
    <location>
        <begin position="287"/>
        <end position="309"/>
    </location>
</feature>
<keyword evidence="2 7" id="KW-0813">Transport</keyword>
<dbReference type="PANTHER" id="PTHR43227:SF8">
    <property type="entry name" value="DIACETYLCHITOBIOSE UPTAKE SYSTEM PERMEASE PROTEIN DASB"/>
    <property type="match status" value="1"/>
</dbReference>
<evidence type="ECO:0000256" key="7">
    <source>
        <dbReference type="RuleBase" id="RU363032"/>
    </source>
</evidence>
<dbReference type="Pfam" id="PF00528">
    <property type="entry name" value="BPD_transp_1"/>
    <property type="match status" value="1"/>
</dbReference>
<dbReference type="PATRIC" id="fig|1555112.3.peg.2504"/>
<reference evidence="10" key="1">
    <citation type="submission" date="2015-07" db="EMBL/GenBank/DDBJ databases">
        <title>Complete genome sequence and phylogenetic analysis of Limnochorda pilosa.</title>
        <authorList>
            <person name="Watanabe M."/>
            <person name="Kojima H."/>
            <person name="Fukui M."/>
        </authorList>
    </citation>
    <scope>NUCLEOTIDE SEQUENCE [LARGE SCALE GENOMIC DNA]</scope>
    <source>
        <strain evidence="10">HC45</strain>
    </source>
</reference>
<dbReference type="InterPro" id="IPR050809">
    <property type="entry name" value="UgpAE/MalFG_permease"/>
</dbReference>
<dbReference type="GO" id="GO:0055085">
    <property type="term" value="P:transmembrane transport"/>
    <property type="evidence" value="ECO:0007669"/>
    <property type="project" value="InterPro"/>
</dbReference>
<keyword evidence="3" id="KW-1003">Cell membrane</keyword>
<dbReference type="InterPro" id="IPR035906">
    <property type="entry name" value="MetI-like_sf"/>
</dbReference>
<keyword evidence="10" id="KW-1185">Reference proteome</keyword>